<evidence type="ECO:0000313" key="10">
    <source>
        <dbReference type="EMBL" id="MDN7245288.1"/>
    </source>
</evidence>
<dbReference type="InterPro" id="IPR009000">
    <property type="entry name" value="Transl_B-barrel_sf"/>
</dbReference>
<dbReference type="Pfam" id="PF00009">
    <property type="entry name" value="GTP_EFTU"/>
    <property type="match status" value="1"/>
</dbReference>
<dbReference type="InterPro" id="IPR050055">
    <property type="entry name" value="EF-Tu_GTPase"/>
</dbReference>
<dbReference type="CDD" id="cd15491">
    <property type="entry name" value="selB_III"/>
    <property type="match status" value="1"/>
</dbReference>
<dbReference type="PROSITE" id="PS51722">
    <property type="entry name" value="G_TR_2"/>
    <property type="match status" value="1"/>
</dbReference>
<comment type="function">
    <text evidence="7">Translation factor necessary for the incorporation of selenocysteine into proteins. It probably replaces EF-Tu for the insertion of selenocysteine directed by the UGA codon. SelB binds GTP and GDP.</text>
</comment>
<dbReference type="Pfam" id="PF03144">
    <property type="entry name" value="GTP_EFTU_D2"/>
    <property type="match status" value="1"/>
</dbReference>
<keyword evidence="10" id="KW-0251">Elongation factor</keyword>
<dbReference type="NCBIfam" id="TIGR00231">
    <property type="entry name" value="small_GTP"/>
    <property type="match status" value="1"/>
</dbReference>
<dbReference type="SUPFAM" id="SSF50447">
    <property type="entry name" value="Translation proteins"/>
    <property type="match status" value="1"/>
</dbReference>
<dbReference type="Gene3D" id="3.40.50.300">
    <property type="entry name" value="P-loop containing nucleotide triphosphate hydrolases"/>
    <property type="match status" value="1"/>
</dbReference>
<dbReference type="InterPro" id="IPR031157">
    <property type="entry name" value="G_TR_CS"/>
</dbReference>
<evidence type="ECO:0000256" key="4">
    <source>
        <dbReference type="ARBA" id="ARBA00022741"/>
    </source>
</evidence>
<evidence type="ECO:0000256" key="6">
    <source>
        <dbReference type="ARBA" id="ARBA00023134"/>
    </source>
</evidence>
<dbReference type="CDD" id="cd04171">
    <property type="entry name" value="SelB"/>
    <property type="match status" value="1"/>
</dbReference>
<dbReference type="SUPFAM" id="SSF52540">
    <property type="entry name" value="P-loop containing nucleoside triphosphate hydrolases"/>
    <property type="match status" value="1"/>
</dbReference>
<name>A0ABT8NBX6_9BACL</name>
<dbReference type="Pfam" id="PF09107">
    <property type="entry name" value="WHD_3rd_SelB"/>
    <property type="match status" value="1"/>
</dbReference>
<evidence type="ECO:0000259" key="9">
    <source>
        <dbReference type="PROSITE" id="PS51722"/>
    </source>
</evidence>
<evidence type="ECO:0000256" key="1">
    <source>
        <dbReference type="ARBA" id="ARBA00004496"/>
    </source>
</evidence>
<evidence type="ECO:0000256" key="5">
    <source>
        <dbReference type="ARBA" id="ARBA00022917"/>
    </source>
</evidence>
<reference evidence="10 11" key="1">
    <citation type="submission" date="2023-07" db="EMBL/GenBank/DDBJ databases">
        <title>Novel species in genus Planococcus.</title>
        <authorList>
            <person name="Ning S."/>
        </authorList>
    </citation>
    <scope>NUCLEOTIDE SEQUENCE [LARGE SCALE GENOMIC DNA]</scope>
    <source>
        <strain evidence="10 11">N017</strain>
    </source>
</reference>
<accession>A0ABT8NBX6</accession>
<dbReference type="InterPro" id="IPR000795">
    <property type="entry name" value="T_Tr_GTP-bd_dom"/>
</dbReference>
<dbReference type="GO" id="GO:0003746">
    <property type="term" value="F:translation elongation factor activity"/>
    <property type="evidence" value="ECO:0007669"/>
    <property type="project" value="UniProtKB-KW"/>
</dbReference>
<dbReference type="Gene3D" id="1.10.10.10">
    <property type="entry name" value="Winged helix-like DNA-binding domain superfamily/Winged helix DNA-binding domain"/>
    <property type="match status" value="1"/>
</dbReference>
<dbReference type="PANTHER" id="PTHR43721">
    <property type="entry name" value="ELONGATION FACTOR TU-RELATED"/>
    <property type="match status" value="1"/>
</dbReference>
<dbReference type="Pfam" id="PF25461">
    <property type="entry name" value="Beta-barrel_SelB"/>
    <property type="match status" value="1"/>
</dbReference>
<dbReference type="RefSeq" id="WP_300990640.1">
    <property type="nucleotide sequence ID" value="NZ_CP129235.1"/>
</dbReference>
<keyword evidence="11" id="KW-1185">Reference proteome</keyword>
<keyword evidence="5" id="KW-0648">Protein biosynthesis</keyword>
<dbReference type="InterPro" id="IPR009001">
    <property type="entry name" value="Transl_elong_EF1A/Init_IF2_C"/>
</dbReference>
<dbReference type="Pfam" id="PF09106">
    <property type="entry name" value="WHD_2nd_SelB"/>
    <property type="match status" value="1"/>
</dbReference>
<dbReference type="CDD" id="cd03696">
    <property type="entry name" value="SelB_II"/>
    <property type="match status" value="1"/>
</dbReference>
<evidence type="ECO:0000256" key="3">
    <source>
        <dbReference type="ARBA" id="ARBA00022490"/>
    </source>
</evidence>
<dbReference type="PANTHER" id="PTHR43721:SF22">
    <property type="entry name" value="ELONGATION FACTOR TU, MITOCHONDRIAL"/>
    <property type="match status" value="1"/>
</dbReference>
<dbReference type="InterPro" id="IPR027417">
    <property type="entry name" value="P-loop_NTPase"/>
</dbReference>
<dbReference type="InterPro" id="IPR004161">
    <property type="entry name" value="EFTu-like_2"/>
</dbReference>
<dbReference type="InterPro" id="IPR005225">
    <property type="entry name" value="Small_GTP-bd"/>
</dbReference>
<dbReference type="InterPro" id="IPR004535">
    <property type="entry name" value="Transl_elong_SelB"/>
</dbReference>
<dbReference type="InterPro" id="IPR015191">
    <property type="entry name" value="SelB_WHD4"/>
</dbReference>
<dbReference type="NCBIfam" id="TIGR00475">
    <property type="entry name" value="selB"/>
    <property type="match status" value="1"/>
</dbReference>
<evidence type="ECO:0000256" key="8">
    <source>
        <dbReference type="ARBA" id="ARBA00031615"/>
    </source>
</evidence>
<dbReference type="PRINTS" id="PR00315">
    <property type="entry name" value="ELONGATNFCT"/>
</dbReference>
<sequence length="636" mass="71553">MDNTYFTIGMAGHIDHGKTTLTKKLTNVDTDRLKEEKERGISIELGYAPLQTEDGTHVSIVDVPGHERFIRQMIAGVAGIDLVVLVVAADEGVMPQTEEHLEILQFLGIEHCIVAISKIDRVDEEMLELVADDIQERLEGTIFDGAPCVLVDSLSGKGIGELKETIFSELKKVKFRDAYGSFRLPIDQVFTVQGQGTVIRGTIYEGIVQQGSQLTLLPKGHKVKARQIQVHHQEQLQARAGQRTAINLGGIDKADVTRGDVLVASDHFMVTDTIDVALQLIDKDFSPLKQRAPVKVHVGTSEVMGKIVFFDRNELAATKDEVLCQIRLEEEIVVRRGDRFILRRPTPVKTLGGGWVIQPKGAKYRFGEETMAMLRAIKEGTPQDLIEDVLDKHIVLDVQQLIQQTSLDGHVLQETLLKGLEQGRLLEVSPGKYSLAKTYAKITDEMSERLASYHEEFPMRTGMSKAELMQSLSGAYPKLFIEYSLNALTGQEKFKKIEQFIALDSFEPHLPKKWKTRMEGIIASLEKDGLQVKKWNEYFEGTPVPKNDIPELTLYLLNTRQAYRLLEDTLIHHNAFEQALAKLQSGTDEAFGLKEAKEALDVSRKYLIPFLELLDGLNLTIRLEEQRHWTAEVKLK</sequence>
<protein>
    <recommendedName>
        <fullName evidence="2">Selenocysteine-specific elongation factor</fullName>
    </recommendedName>
    <alternativeName>
        <fullName evidence="8">SelB translation factor</fullName>
    </alternativeName>
</protein>
<feature type="domain" description="Tr-type G" evidence="9">
    <location>
        <begin position="3"/>
        <end position="174"/>
    </location>
</feature>
<dbReference type="SUPFAM" id="SSF46785">
    <property type="entry name" value="Winged helix' DNA-binding domain"/>
    <property type="match status" value="2"/>
</dbReference>
<dbReference type="EMBL" id="JAUJWU010000001">
    <property type="protein sequence ID" value="MDN7245288.1"/>
    <property type="molecule type" value="Genomic_DNA"/>
</dbReference>
<evidence type="ECO:0000256" key="7">
    <source>
        <dbReference type="ARBA" id="ARBA00025526"/>
    </source>
</evidence>
<gene>
    <name evidence="10" type="primary">selB</name>
    <name evidence="10" type="ORF">QWY13_07225</name>
</gene>
<dbReference type="InterPro" id="IPR015190">
    <property type="entry name" value="Elong_fac_SelB-wing-hlx_typ-2"/>
</dbReference>
<keyword evidence="4" id="KW-0547">Nucleotide-binding</keyword>
<dbReference type="InterPro" id="IPR057335">
    <property type="entry name" value="Beta-barrel_SelB"/>
</dbReference>
<dbReference type="Gene3D" id="1.10.10.2770">
    <property type="match status" value="1"/>
</dbReference>
<dbReference type="Gene3D" id="2.40.30.10">
    <property type="entry name" value="Translation factors"/>
    <property type="match status" value="1"/>
</dbReference>
<keyword evidence="6" id="KW-0342">GTP-binding</keyword>
<evidence type="ECO:0000256" key="2">
    <source>
        <dbReference type="ARBA" id="ARBA00015953"/>
    </source>
</evidence>
<dbReference type="InterPro" id="IPR036390">
    <property type="entry name" value="WH_DNA-bd_sf"/>
</dbReference>
<comment type="caution">
    <text evidence="10">The sequence shown here is derived from an EMBL/GenBank/DDBJ whole genome shotgun (WGS) entry which is preliminary data.</text>
</comment>
<keyword evidence="3" id="KW-0963">Cytoplasm</keyword>
<evidence type="ECO:0000313" key="11">
    <source>
        <dbReference type="Proteomes" id="UP001172142"/>
    </source>
</evidence>
<comment type="subcellular location">
    <subcellularLocation>
        <location evidence="1">Cytoplasm</location>
    </subcellularLocation>
</comment>
<dbReference type="InterPro" id="IPR036388">
    <property type="entry name" value="WH-like_DNA-bd_sf"/>
</dbReference>
<proteinExistence type="predicted"/>
<dbReference type="Proteomes" id="UP001172142">
    <property type="component" value="Unassembled WGS sequence"/>
</dbReference>
<dbReference type="PROSITE" id="PS00301">
    <property type="entry name" value="G_TR_1"/>
    <property type="match status" value="1"/>
</dbReference>
<dbReference type="SUPFAM" id="SSF50465">
    <property type="entry name" value="EF-Tu/eEF-1alpha/eIF2-gamma C-terminal domain"/>
    <property type="match status" value="1"/>
</dbReference>
<organism evidence="10 11">
    <name type="scientific">Planococcus shenhongbingii</name>
    <dbReference type="NCBI Taxonomy" id="3058398"/>
    <lineage>
        <taxon>Bacteria</taxon>
        <taxon>Bacillati</taxon>
        <taxon>Bacillota</taxon>
        <taxon>Bacilli</taxon>
        <taxon>Bacillales</taxon>
        <taxon>Caryophanaceae</taxon>
        <taxon>Planococcus</taxon>
    </lineage>
</organism>